<reference evidence="1 2" key="1">
    <citation type="submission" date="2013-09" db="EMBL/GenBank/DDBJ databases">
        <title>Genome sequencing of Phaeobacter antarcticus sp. nov. SM1211.</title>
        <authorList>
            <person name="Zhang X.-Y."/>
            <person name="Liu C."/>
            <person name="Chen X.-L."/>
            <person name="Xie B.-B."/>
            <person name="Qin Q.-L."/>
            <person name="Rong J.-C."/>
            <person name="Zhang Y.-Z."/>
        </authorList>
    </citation>
    <scope>NUCLEOTIDE SEQUENCE [LARGE SCALE GENOMIC DNA]</scope>
    <source>
        <strain evidence="1 2">SM1211</strain>
    </source>
</reference>
<dbReference type="RefSeq" id="WP_180287409.1">
    <property type="nucleotide sequence ID" value="NZ_AWWI01000067.1"/>
</dbReference>
<dbReference type="Proteomes" id="UP000231259">
    <property type="component" value="Unassembled WGS sequence"/>
</dbReference>
<comment type="caution">
    <text evidence="1">The sequence shown here is derived from an EMBL/GenBank/DDBJ whole genome shotgun (WGS) entry which is preliminary data.</text>
</comment>
<keyword evidence="2" id="KW-1185">Reference proteome</keyword>
<gene>
    <name evidence="1" type="ORF">P775_11300</name>
</gene>
<protein>
    <submittedName>
        <fullName evidence="1">Uncharacterized protein</fullName>
    </submittedName>
</protein>
<accession>A0A2G8RF87</accession>
<dbReference type="EMBL" id="AWWI01000067">
    <property type="protein sequence ID" value="PIL20061.1"/>
    <property type="molecule type" value="Genomic_DNA"/>
</dbReference>
<sequence>MSPLITFELRRRTLLIGTAVDAISATYADRSMAQDAKVITAGATAIPK</sequence>
<evidence type="ECO:0000313" key="1">
    <source>
        <dbReference type="EMBL" id="PIL20061.1"/>
    </source>
</evidence>
<dbReference type="AlphaFoldDB" id="A0A2G8RF87"/>
<evidence type="ECO:0000313" key="2">
    <source>
        <dbReference type="Proteomes" id="UP000231259"/>
    </source>
</evidence>
<name>A0A2G8RF87_9RHOB</name>
<organism evidence="1 2">
    <name type="scientific">Puniceibacterium antarcticum</name>
    <dbReference type="NCBI Taxonomy" id="1206336"/>
    <lineage>
        <taxon>Bacteria</taxon>
        <taxon>Pseudomonadati</taxon>
        <taxon>Pseudomonadota</taxon>
        <taxon>Alphaproteobacteria</taxon>
        <taxon>Rhodobacterales</taxon>
        <taxon>Paracoccaceae</taxon>
        <taxon>Puniceibacterium</taxon>
    </lineage>
</organism>
<proteinExistence type="predicted"/>